<keyword evidence="1" id="KW-0378">Hydrolase</keyword>
<sequence length="190" mass="19407">MPTDTAPGPRRRVVEWSDPAVVAQAGHGLDGLAFLRAMMAGEVPPPPLIALLGIDLVSADPGRVTMRMGAGEYLYNPLGSVHGGALASLLDSVLGCAVHSTLPLGRGYTTLEIKVNYLRAVTAASGPLTATGDVVHAGRRQAVAEAKLSDGAGRLCATASTTCLLLDLQGLGATPPPAPDPVLAAWTRIS</sequence>
<gene>
    <name evidence="3" type="ORF">SAMN05192568_101021</name>
</gene>
<organism evidence="3 4">
    <name type="scientific">Methylobacterium pseudosasicola</name>
    <dbReference type="NCBI Taxonomy" id="582667"/>
    <lineage>
        <taxon>Bacteria</taxon>
        <taxon>Pseudomonadati</taxon>
        <taxon>Pseudomonadota</taxon>
        <taxon>Alphaproteobacteria</taxon>
        <taxon>Hyphomicrobiales</taxon>
        <taxon>Methylobacteriaceae</taxon>
        <taxon>Methylobacterium</taxon>
    </lineage>
</organism>
<evidence type="ECO:0000313" key="3">
    <source>
        <dbReference type="EMBL" id="SFL76023.1"/>
    </source>
</evidence>
<dbReference type="GO" id="GO:0061522">
    <property type="term" value="F:1,4-dihydroxy-2-naphthoyl-CoA thioesterase activity"/>
    <property type="evidence" value="ECO:0007669"/>
    <property type="project" value="TreeGrafter"/>
</dbReference>
<dbReference type="AlphaFoldDB" id="A0A1I4KBQ7"/>
<feature type="domain" description="Thioesterase" evidence="2">
    <location>
        <begin position="79"/>
        <end position="157"/>
    </location>
</feature>
<evidence type="ECO:0000313" key="4">
    <source>
        <dbReference type="Proteomes" id="UP000199048"/>
    </source>
</evidence>
<reference evidence="4" key="1">
    <citation type="submission" date="2016-10" db="EMBL/GenBank/DDBJ databases">
        <authorList>
            <person name="Varghese N."/>
            <person name="Submissions S."/>
        </authorList>
    </citation>
    <scope>NUCLEOTIDE SEQUENCE [LARGE SCALE GENOMIC DNA]</scope>
    <source>
        <strain evidence="4">BL36</strain>
    </source>
</reference>
<dbReference type="Gene3D" id="3.10.129.10">
    <property type="entry name" value="Hotdog Thioesterase"/>
    <property type="match status" value="1"/>
</dbReference>
<dbReference type="NCBIfam" id="TIGR00369">
    <property type="entry name" value="unchar_dom_1"/>
    <property type="match status" value="1"/>
</dbReference>
<dbReference type="Proteomes" id="UP000199048">
    <property type="component" value="Unassembled WGS sequence"/>
</dbReference>
<dbReference type="OrthoDB" id="9813282at2"/>
<keyword evidence="4" id="KW-1185">Reference proteome</keyword>
<dbReference type="SUPFAM" id="SSF54637">
    <property type="entry name" value="Thioesterase/thiol ester dehydrase-isomerase"/>
    <property type="match status" value="1"/>
</dbReference>
<accession>A0A1I4KBQ7</accession>
<dbReference type="PANTHER" id="PTHR43240:SF1">
    <property type="entry name" value="BLR5584 PROTEIN"/>
    <property type="match status" value="1"/>
</dbReference>
<dbReference type="GO" id="GO:0005829">
    <property type="term" value="C:cytosol"/>
    <property type="evidence" value="ECO:0007669"/>
    <property type="project" value="TreeGrafter"/>
</dbReference>
<dbReference type="STRING" id="582667.SAMN05192568_101021"/>
<dbReference type="InterPro" id="IPR029069">
    <property type="entry name" value="HotDog_dom_sf"/>
</dbReference>
<dbReference type="InterPro" id="IPR003736">
    <property type="entry name" value="PAAI_dom"/>
</dbReference>
<dbReference type="RefSeq" id="WP_092040413.1">
    <property type="nucleotide sequence ID" value="NZ_FOTK01000010.1"/>
</dbReference>
<evidence type="ECO:0000259" key="2">
    <source>
        <dbReference type="Pfam" id="PF03061"/>
    </source>
</evidence>
<evidence type="ECO:0000256" key="1">
    <source>
        <dbReference type="ARBA" id="ARBA00022801"/>
    </source>
</evidence>
<dbReference type="InterPro" id="IPR006683">
    <property type="entry name" value="Thioestr_dom"/>
</dbReference>
<name>A0A1I4KBQ7_9HYPH</name>
<proteinExistence type="predicted"/>
<protein>
    <submittedName>
        <fullName evidence="3">Uncharacterized domain 1-containing protein</fullName>
    </submittedName>
</protein>
<dbReference type="CDD" id="cd03443">
    <property type="entry name" value="PaaI_thioesterase"/>
    <property type="match status" value="1"/>
</dbReference>
<dbReference type="PANTHER" id="PTHR43240">
    <property type="entry name" value="1,4-DIHYDROXY-2-NAPHTHOYL-COA THIOESTERASE 1"/>
    <property type="match status" value="1"/>
</dbReference>
<dbReference type="Pfam" id="PF03061">
    <property type="entry name" value="4HBT"/>
    <property type="match status" value="1"/>
</dbReference>
<dbReference type="EMBL" id="FOTK01000010">
    <property type="protein sequence ID" value="SFL76023.1"/>
    <property type="molecule type" value="Genomic_DNA"/>
</dbReference>